<feature type="compositionally biased region" description="Polar residues" evidence="1">
    <location>
        <begin position="105"/>
        <end position="118"/>
    </location>
</feature>
<reference evidence="2 3" key="1">
    <citation type="submission" date="2021-06" db="EMBL/GenBank/DDBJ databases">
        <authorList>
            <person name="Palmer J.M."/>
        </authorList>
    </citation>
    <scope>NUCLEOTIDE SEQUENCE [LARGE SCALE GENOMIC DNA]</scope>
    <source>
        <strain evidence="3">if_2019</strain>
        <tissue evidence="2">Muscle</tissue>
    </source>
</reference>
<evidence type="ECO:0000313" key="3">
    <source>
        <dbReference type="Proteomes" id="UP001482620"/>
    </source>
</evidence>
<organism evidence="2 3">
    <name type="scientific">Ilyodon furcidens</name>
    <name type="common">goldbreast splitfin</name>
    <dbReference type="NCBI Taxonomy" id="33524"/>
    <lineage>
        <taxon>Eukaryota</taxon>
        <taxon>Metazoa</taxon>
        <taxon>Chordata</taxon>
        <taxon>Craniata</taxon>
        <taxon>Vertebrata</taxon>
        <taxon>Euteleostomi</taxon>
        <taxon>Actinopterygii</taxon>
        <taxon>Neopterygii</taxon>
        <taxon>Teleostei</taxon>
        <taxon>Neoteleostei</taxon>
        <taxon>Acanthomorphata</taxon>
        <taxon>Ovalentaria</taxon>
        <taxon>Atherinomorphae</taxon>
        <taxon>Cyprinodontiformes</taxon>
        <taxon>Goodeidae</taxon>
        <taxon>Ilyodon</taxon>
    </lineage>
</organism>
<evidence type="ECO:0000256" key="1">
    <source>
        <dbReference type="SAM" id="MobiDB-lite"/>
    </source>
</evidence>
<protein>
    <submittedName>
        <fullName evidence="2">Uncharacterized protein</fullName>
    </submittedName>
</protein>
<comment type="caution">
    <text evidence="2">The sequence shown here is derived from an EMBL/GenBank/DDBJ whole genome shotgun (WGS) entry which is preliminary data.</text>
</comment>
<accession>A0ABV0TZF2</accession>
<keyword evidence="3" id="KW-1185">Reference proteome</keyword>
<name>A0ABV0TZF2_9TELE</name>
<evidence type="ECO:0000313" key="2">
    <source>
        <dbReference type="EMBL" id="MEQ2238309.1"/>
    </source>
</evidence>
<gene>
    <name evidence="2" type="ORF">ILYODFUR_031911</name>
</gene>
<feature type="region of interest" description="Disordered" evidence="1">
    <location>
        <begin position="32"/>
        <end position="118"/>
    </location>
</feature>
<dbReference type="EMBL" id="JAHRIQ010051390">
    <property type="protein sequence ID" value="MEQ2238309.1"/>
    <property type="molecule type" value="Genomic_DNA"/>
</dbReference>
<feature type="compositionally biased region" description="Polar residues" evidence="1">
    <location>
        <begin position="41"/>
        <end position="59"/>
    </location>
</feature>
<proteinExistence type="predicted"/>
<dbReference type="Proteomes" id="UP001482620">
    <property type="component" value="Unassembled WGS sequence"/>
</dbReference>
<sequence>MYECVFHLEVYICKCGKKTRPVEIHSTYWQQRAGRLGSGRPHQSQAAGQKTSPQGSHMPSTEVDCQESTGAAPLRPERHRARHRALSPPYQTTLPHPAAWAKPGNWSSQRGQGPTLGQ</sequence>